<dbReference type="RefSeq" id="WP_025833323.1">
    <property type="nucleotide sequence ID" value="NZ_FQZN01000038.1"/>
</dbReference>
<dbReference type="EMBL" id="FQZN01000038">
    <property type="protein sequence ID" value="SHJ59321.1"/>
    <property type="molecule type" value="Genomic_DNA"/>
</dbReference>
<name>A0A1M6KKG5_9BACE</name>
<proteinExistence type="predicted"/>
<keyword evidence="2" id="KW-1185">Reference proteome</keyword>
<dbReference type="AlphaFoldDB" id="A0A1M6KKG5"/>
<reference evidence="2" key="1">
    <citation type="submission" date="2016-11" db="EMBL/GenBank/DDBJ databases">
        <authorList>
            <person name="Varghese N."/>
            <person name="Submissions S."/>
        </authorList>
    </citation>
    <scope>NUCLEOTIDE SEQUENCE [LARGE SCALE GENOMIC DNA]</scope>
    <source>
        <strain evidence="2">DSM 26884</strain>
    </source>
</reference>
<dbReference type="eggNOG" id="ENOG50312K5">
    <property type="taxonomic scope" value="Bacteria"/>
</dbReference>
<dbReference type="Proteomes" id="UP000184192">
    <property type="component" value="Unassembled WGS sequence"/>
</dbReference>
<evidence type="ECO:0000313" key="2">
    <source>
        <dbReference type="Proteomes" id="UP000184192"/>
    </source>
</evidence>
<dbReference type="GeneID" id="92714322"/>
<sequence length="131" mass="15442">MIKQDYLIRMIQEIITLIVNALLRKKKYRWNEWVEYDGLSRQILGFPTDQLMSMNTQELIDRYKGDPNEMGKIELAAMTMLKISDEMEADDLLRKSKLHQDGLELLKYVQKESNSFSIQRVQLIGMLEANE</sequence>
<evidence type="ECO:0000313" key="1">
    <source>
        <dbReference type="EMBL" id="SHJ59321.1"/>
    </source>
</evidence>
<accession>A0A1M6KKG5</accession>
<organism evidence="1 2">
    <name type="scientific">Bacteroides stercorirosoris</name>
    <dbReference type="NCBI Taxonomy" id="871324"/>
    <lineage>
        <taxon>Bacteria</taxon>
        <taxon>Pseudomonadati</taxon>
        <taxon>Bacteroidota</taxon>
        <taxon>Bacteroidia</taxon>
        <taxon>Bacteroidales</taxon>
        <taxon>Bacteroidaceae</taxon>
        <taxon>Bacteroides</taxon>
    </lineage>
</organism>
<gene>
    <name evidence="1" type="ORF">SAMN05444350_13816</name>
</gene>
<protein>
    <submittedName>
        <fullName evidence="1">Uncharacterized protein</fullName>
    </submittedName>
</protein>